<evidence type="ECO:0000256" key="10">
    <source>
        <dbReference type="ARBA" id="ARBA00022989"/>
    </source>
</evidence>
<dbReference type="EMBL" id="FQVM01000025">
    <property type="protein sequence ID" value="SHF02249.1"/>
    <property type="molecule type" value="Genomic_DNA"/>
</dbReference>
<feature type="transmembrane region" description="Helical" evidence="15">
    <location>
        <begin position="363"/>
        <end position="384"/>
    </location>
</feature>
<proteinExistence type="inferred from homology"/>
<keyword evidence="10 15" id="KW-1133">Transmembrane helix</keyword>
<evidence type="ECO:0000256" key="12">
    <source>
        <dbReference type="ARBA" id="ARBA00023136"/>
    </source>
</evidence>
<dbReference type="OrthoDB" id="9811110at2"/>
<evidence type="ECO:0000256" key="15">
    <source>
        <dbReference type="SAM" id="Phobius"/>
    </source>
</evidence>
<gene>
    <name evidence="16" type="ORF">SAMN05443638_12518</name>
</gene>
<keyword evidence="13" id="KW-0046">Antibiotic resistance</keyword>
<keyword evidence="8" id="KW-1003">Cell membrane</keyword>
<keyword evidence="12 15" id="KW-0472">Membrane</keyword>
<feature type="transmembrane region" description="Helical" evidence="15">
    <location>
        <begin position="197"/>
        <end position="215"/>
    </location>
</feature>
<evidence type="ECO:0000256" key="8">
    <source>
        <dbReference type="ARBA" id="ARBA00022475"/>
    </source>
</evidence>
<feature type="transmembrane region" description="Helical" evidence="15">
    <location>
        <begin position="16"/>
        <end position="34"/>
    </location>
</feature>
<accession>A0A1M4Y9G0</accession>
<name>A0A1M4Y9G0_9CLOT</name>
<reference evidence="16 17" key="1">
    <citation type="submission" date="2016-11" db="EMBL/GenBank/DDBJ databases">
        <authorList>
            <person name="Jaros S."/>
            <person name="Januszkiewicz K."/>
            <person name="Wedrychowicz H."/>
        </authorList>
    </citation>
    <scope>NUCLEOTIDE SEQUENCE [LARGE SCALE GENOMIC DNA]</scope>
    <source>
        <strain evidence="16 17">DSM 2631</strain>
    </source>
</reference>
<evidence type="ECO:0000256" key="9">
    <source>
        <dbReference type="ARBA" id="ARBA00022692"/>
    </source>
</evidence>
<dbReference type="CDD" id="cd13143">
    <property type="entry name" value="MATE_MepA_like"/>
    <property type="match status" value="1"/>
</dbReference>
<evidence type="ECO:0000256" key="3">
    <source>
        <dbReference type="ARBA" id="ARBA00008417"/>
    </source>
</evidence>
<keyword evidence="17" id="KW-1185">Reference proteome</keyword>
<protein>
    <recommendedName>
        <fullName evidence="5">Multidrug export protein MepA</fullName>
    </recommendedName>
    <alternativeName>
        <fullName evidence="14">Multidrug-efflux transporter</fullName>
    </alternativeName>
    <alternativeName>
        <fullName evidence="4">Probable multidrug resistance protein NorM</fullName>
    </alternativeName>
</protein>
<feature type="transmembrane region" description="Helical" evidence="15">
    <location>
        <begin position="95"/>
        <end position="117"/>
    </location>
</feature>
<evidence type="ECO:0000256" key="2">
    <source>
        <dbReference type="ARBA" id="ARBA00004651"/>
    </source>
</evidence>
<evidence type="ECO:0000256" key="6">
    <source>
        <dbReference type="ARBA" id="ARBA00022448"/>
    </source>
</evidence>
<evidence type="ECO:0000256" key="7">
    <source>
        <dbReference type="ARBA" id="ARBA00022449"/>
    </source>
</evidence>
<evidence type="ECO:0000256" key="14">
    <source>
        <dbReference type="ARBA" id="ARBA00031636"/>
    </source>
</evidence>
<comment type="function">
    <text evidence="1">Multidrug efflux pump.</text>
</comment>
<dbReference type="Pfam" id="PF01554">
    <property type="entry name" value="MatE"/>
    <property type="match status" value="2"/>
</dbReference>
<keyword evidence="11" id="KW-0406">Ion transport</keyword>
<evidence type="ECO:0000256" key="1">
    <source>
        <dbReference type="ARBA" id="ARBA00003408"/>
    </source>
</evidence>
<feature type="transmembrane region" description="Helical" evidence="15">
    <location>
        <begin position="173"/>
        <end position="191"/>
    </location>
</feature>
<dbReference type="GO" id="GO:0046677">
    <property type="term" value="P:response to antibiotic"/>
    <property type="evidence" value="ECO:0007669"/>
    <property type="project" value="UniProtKB-KW"/>
</dbReference>
<dbReference type="GO" id="GO:0015297">
    <property type="term" value="F:antiporter activity"/>
    <property type="evidence" value="ECO:0007669"/>
    <property type="project" value="UniProtKB-KW"/>
</dbReference>
<dbReference type="InterPro" id="IPR050222">
    <property type="entry name" value="MATE_MdtK"/>
</dbReference>
<evidence type="ECO:0000313" key="16">
    <source>
        <dbReference type="EMBL" id="SHF02249.1"/>
    </source>
</evidence>
<dbReference type="PANTHER" id="PTHR43298">
    <property type="entry name" value="MULTIDRUG RESISTANCE PROTEIN NORM-RELATED"/>
    <property type="match status" value="1"/>
</dbReference>
<evidence type="ECO:0000313" key="17">
    <source>
        <dbReference type="Proteomes" id="UP000184035"/>
    </source>
</evidence>
<evidence type="ECO:0000256" key="13">
    <source>
        <dbReference type="ARBA" id="ARBA00023251"/>
    </source>
</evidence>
<sequence>MGMDNKIFTDNKIGRVLLKFAIPAIISLLVSELYNMVDTVFVGRYIGPNAIAALTVAFPVQRFIIALGLLIAVGASTFVARSLGEQNKKSLVKTIMNALTMTFVILVFISLSVFIFKKPIITALGASSVIYPLSNKYVSIILIGGIFQCLGVVACYIMTALGNTKITLYSNSIGAITNIIIDFFLVAILGWGVSGAAIATVFSQIVAFIFAMIEFRKVKKSFEIEFTLPMFYRSLNYKIIFGIIAVGFSTFIIEISDAVVAIILNNLLSSIGGDTAIVIIGAVTRVSMFMFITIIGISSAMQPIVAYNYGSENYTKMKKTLKLSILTVTLASIGFWIILMVFTKPIIGFFLKDTLILSKAIQAFRICISVLPAVGLYYIVIYYYQAIGEAKKSFLLSIYRQMLVFIPLVFIMTNFFGVMGAWLSFPISDMISAITSLFFMKKAFSQKFEKEYRYSDKNNYRKECIKA</sequence>
<dbReference type="PANTHER" id="PTHR43298:SF2">
    <property type="entry name" value="FMN_FAD EXPORTER YEEO-RELATED"/>
    <property type="match status" value="1"/>
</dbReference>
<dbReference type="PIRSF" id="PIRSF006603">
    <property type="entry name" value="DinF"/>
    <property type="match status" value="1"/>
</dbReference>
<feature type="transmembrane region" description="Helical" evidence="15">
    <location>
        <begin position="276"/>
        <end position="300"/>
    </location>
</feature>
<keyword evidence="6" id="KW-0813">Transport</keyword>
<dbReference type="NCBIfam" id="TIGR00797">
    <property type="entry name" value="matE"/>
    <property type="match status" value="1"/>
</dbReference>
<keyword evidence="7" id="KW-0050">Antiport</keyword>
<evidence type="ECO:0000256" key="11">
    <source>
        <dbReference type="ARBA" id="ARBA00023065"/>
    </source>
</evidence>
<evidence type="ECO:0000256" key="5">
    <source>
        <dbReference type="ARBA" id="ARBA00022106"/>
    </source>
</evidence>
<feature type="transmembrane region" description="Helical" evidence="15">
    <location>
        <begin position="321"/>
        <end position="343"/>
    </location>
</feature>
<dbReference type="STRING" id="1533.SAMN05443638_12518"/>
<comment type="subcellular location">
    <subcellularLocation>
        <location evidence="2">Cell membrane</location>
        <topology evidence="2">Multi-pass membrane protein</topology>
    </subcellularLocation>
</comment>
<dbReference type="GO" id="GO:0006811">
    <property type="term" value="P:monoatomic ion transport"/>
    <property type="evidence" value="ECO:0007669"/>
    <property type="project" value="UniProtKB-KW"/>
</dbReference>
<dbReference type="InterPro" id="IPR048279">
    <property type="entry name" value="MdtK-like"/>
</dbReference>
<feature type="transmembrane region" description="Helical" evidence="15">
    <location>
        <begin position="396"/>
        <end position="416"/>
    </location>
</feature>
<feature type="transmembrane region" description="Helical" evidence="15">
    <location>
        <begin position="137"/>
        <end position="161"/>
    </location>
</feature>
<comment type="similarity">
    <text evidence="3">Belongs to the multi antimicrobial extrusion (MATE) (TC 2.A.66.1) family. MepA subfamily.</text>
</comment>
<dbReference type="Proteomes" id="UP000184035">
    <property type="component" value="Unassembled WGS sequence"/>
</dbReference>
<dbReference type="InterPro" id="IPR002528">
    <property type="entry name" value="MATE_fam"/>
</dbReference>
<organism evidence="16 17">
    <name type="scientific">Clostridium fallax</name>
    <dbReference type="NCBI Taxonomy" id="1533"/>
    <lineage>
        <taxon>Bacteria</taxon>
        <taxon>Bacillati</taxon>
        <taxon>Bacillota</taxon>
        <taxon>Clostridia</taxon>
        <taxon>Eubacteriales</taxon>
        <taxon>Clostridiaceae</taxon>
        <taxon>Clostridium</taxon>
    </lineage>
</organism>
<feature type="transmembrane region" description="Helical" evidence="15">
    <location>
        <begin position="235"/>
        <end position="264"/>
    </location>
</feature>
<dbReference type="AlphaFoldDB" id="A0A1M4Y9G0"/>
<keyword evidence="9 15" id="KW-0812">Transmembrane</keyword>
<dbReference type="GO" id="GO:0005886">
    <property type="term" value="C:plasma membrane"/>
    <property type="evidence" value="ECO:0007669"/>
    <property type="project" value="UniProtKB-SubCell"/>
</dbReference>
<dbReference type="InterPro" id="IPR045070">
    <property type="entry name" value="MATE_MepA-like"/>
</dbReference>
<dbReference type="RefSeq" id="WP_072897116.1">
    <property type="nucleotide sequence ID" value="NZ_FQVM01000025.1"/>
</dbReference>
<dbReference type="GO" id="GO:0042910">
    <property type="term" value="F:xenobiotic transmembrane transporter activity"/>
    <property type="evidence" value="ECO:0007669"/>
    <property type="project" value="InterPro"/>
</dbReference>
<evidence type="ECO:0000256" key="4">
    <source>
        <dbReference type="ARBA" id="ARBA00020268"/>
    </source>
</evidence>